<evidence type="ECO:0000256" key="3">
    <source>
        <dbReference type="SAM" id="MobiDB-lite"/>
    </source>
</evidence>
<evidence type="ECO:0000313" key="6">
    <source>
        <dbReference type="RefSeq" id="XP_014673144.1"/>
    </source>
</evidence>
<name>A0ABM1ELS3_PRICU</name>
<sequence length="433" mass="47813">MSRVFLPAVGEIEGWSEADVVAWLRQNDCECCIGAFQKRQITGPKLLELEEGVLLMWRELPIRFRRLIADCLKKTKSSTGKMKFPVKLPVQKTPPPPVTKDYHHDDCDGNSSDGWDSEFDDLDDDGDGEEYENPDELQIQKNANFGNTSHSSSMETSPRGMPHNEPTTPLVYELPDLPPLIDRCAKPQRPPNVFIPLSISSSPPLENAPAPPAEASGDQKHRPWDKPPLPTTPKPSLSKGWVSITSPSSTLKVGNLTGGYSQTSPASSSAPSSVEVTPENQRRRDGKRGLPSIPVCGVNTDVSGGRGSAKRVLPPIPVSPNNRKVGSELSNQSWYHGNIGRDQAGDMLLKIETDGTFLVRDSKRGKCPYTLDVLFERKTWHLQIRQRRDGLYALGSEKDNETKFASIQEMIAHHKINCISLARGGKVILDKEP</sequence>
<dbReference type="InterPro" id="IPR051751">
    <property type="entry name" value="Immunoreceptor_sig_adapters"/>
</dbReference>
<feature type="compositionally biased region" description="Low complexity" evidence="3">
    <location>
        <begin position="264"/>
        <end position="273"/>
    </location>
</feature>
<feature type="domain" description="SH2" evidence="4">
    <location>
        <begin position="334"/>
        <end position="433"/>
    </location>
</feature>
<dbReference type="Gene3D" id="1.10.150.50">
    <property type="entry name" value="Transcription Factor, Ets-1"/>
    <property type="match status" value="1"/>
</dbReference>
<dbReference type="PRINTS" id="PR00401">
    <property type="entry name" value="SH2DOMAIN"/>
</dbReference>
<evidence type="ECO:0000256" key="1">
    <source>
        <dbReference type="ARBA" id="ARBA00022999"/>
    </source>
</evidence>
<reference evidence="6" key="1">
    <citation type="submission" date="2025-08" db="UniProtKB">
        <authorList>
            <consortium name="RefSeq"/>
        </authorList>
    </citation>
    <scope>IDENTIFICATION</scope>
</reference>
<feature type="compositionally biased region" description="Polar residues" evidence="3">
    <location>
        <begin position="139"/>
        <end position="156"/>
    </location>
</feature>
<dbReference type="InterPro" id="IPR000980">
    <property type="entry name" value="SH2"/>
</dbReference>
<evidence type="ECO:0000256" key="2">
    <source>
        <dbReference type="PROSITE-ProRule" id="PRU00191"/>
    </source>
</evidence>
<dbReference type="InterPro" id="IPR036860">
    <property type="entry name" value="SH2_dom_sf"/>
</dbReference>
<proteinExistence type="predicted"/>
<dbReference type="Pfam" id="PF00017">
    <property type="entry name" value="SH2"/>
    <property type="match status" value="1"/>
</dbReference>
<gene>
    <name evidence="6" type="primary">LOC106813512</name>
</gene>
<dbReference type="PROSITE" id="PS50001">
    <property type="entry name" value="SH2"/>
    <property type="match status" value="1"/>
</dbReference>
<keyword evidence="5" id="KW-1185">Reference proteome</keyword>
<evidence type="ECO:0000259" key="4">
    <source>
        <dbReference type="PROSITE" id="PS50001"/>
    </source>
</evidence>
<accession>A0ABM1ELS3</accession>
<dbReference type="PANTHER" id="PTHR14098">
    <property type="entry name" value="SH2 DOMAIN CONTAINING PROTEIN"/>
    <property type="match status" value="1"/>
</dbReference>
<feature type="region of interest" description="Disordered" evidence="3">
    <location>
        <begin position="195"/>
        <end position="327"/>
    </location>
</feature>
<evidence type="ECO:0000313" key="5">
    <source>
        <dbReference type="Proteomes" id="UP000695022"/>
    </source>
</evidence>
<protein>
    <submittedName>
        <fullName evidence="6">Lymphocyte cytosolic protein 2-like isoform X1</fullName>
    </submittedName>
</protein>
<feature type="compositionally biased region" description="Polar residues" evidence="3">
    <location>
        <begin position="243"/>
        <end position="263"/>
    </location>
</feature>
<dbReference type="RefSeq" id="XP_014673144.1">
    <property type="nucleotide sequence ID" value="XM_014817658.1"/>
</dbReference>
<feature type="region of interest" description="Disordered" evidence="3">
    <location>
        <begin position="86"/>
        <end position="168"/>
    </location>
</feature>
<dbReference type="SMART" id="SM00252">
    <property type="entry name" value="SH2"/>
    <property type="match status" value="1"/>
</dbReference>
<dbReference type="SUPFAM" id="SSF55550">
    <property type="entry name" value="SH2 domain"/>
    <property type="match status" value="1"/>
</dbReference>
<feature type="compositionally biased region" description="Acidic residues" evidence="3">
    <location>
        <begin position="115"/>
        <end position="135"/>
    </location>
</feature>
<dbReference type="SUPFAM" id="SSF47769">
    <property type="entry name" value="SAM/Pointed domain"/>
    <property type="match status" value="1"/>
</dbReference>
<dbReference type="PANTHER" id="PTHR14098:SF14">
    <property type="entry name" value="SH2 DOMAIN-CONTAINING PROTEIN"/>
    <property type="match status" value="1"/>
</dbReference>
<dbReference type="Gene3D" id="3.30.505.10">
    <property type="entry name" value="SH2 domain"/>
    <property type="match status" value="1"/>
</dbReference>
<dbReference type="GeneID" id="106813512"/>
<organism evidence="5 6">
    <name type="scientific">Priapulus caudatus</name>
    <name type="common">Priapulid worm</name>
    <dbReference type="NCBI Taxonomy" id="37621"/>
    <lineage>
        <taxon>Eukaryota</taxon>
        <taxon>Metazoa</taxon>
        <taxon>Ecdysozoa</taxon>
        <taxon>Scalidophora</taxon>
        <taxon>Priapulida</taxon>
        <taxon>Priapulimorpha</taxon>
        <taxon>Priapulimorphida</taxon>
        <taxon>Priapulidae</taxon>
        <taxon>Priapulus</taxon>
    </lineage>
</organism>
<feature type="compositionally biased region" description="Low complexity" evidence="3">
    <location>
        <begin position="195"/>
        <end position="216"/>
    </location>
</feature>
<keyword evidence="1 2" id="KW-0727">SH2 domain</keyword>
<dbReference type="InterPro" id="IPR013761">
    <property type="entry name" value="SAM/pointed_sf"/>
</dbReference>
<dbReference type="Proteomes" id="UP000695022">
    <property type="component" value="Unplaced"/>
</dbReference>